<evidence type="ECO:0000259" key="1">
    <source>
        <dbReference type="Pfam" id="PF06048"/>
    </source>
</evidence>
<dbReference type="AlphaFoldDB" id="Q01TT1"/>
<evidence type="ECO:0000313" key="2">
    <source>
        <dbReference type="EMBL" id="ABJ86939.1"/>
    </source>
</evidence>
<sequence length="734" mass="80885">MRREPSDLMSDAIRAVESGDVRVFLEPAHAEPNNFAQPNPPASDEDLQAAITLLTELDARLKADAAAAFNSDIITALALVQRRDPSAWGRAKQVLKKYRVGMQELNRCMAEIAVEEEEGPDASQQKERRAGDVLPDCPTPSMIIPLPFSLDVDGTYECKVRRDLLGGTAIDTVLVAHAPLLISGRLEDIETGTQALQIHWRRPDGWHERTVDRAVALDSRRIIELAGEGFPVFSNNAAGLTKYLEAVEAANYSRLPRAHVSSHLGWQGRNGEHGFLAGRSLISGSGEVIQTQQKLDMNSGVIPPGAVAFRGLTPGDEQIVDGWHARGSHDEWCRAAHLVRDRPRVMAGLYGALVPPLLAILRCPNFIMDWAHRTSVGKTTTLRLAASVWGNPNEDAVDTILRSWDSTQVYIERAASIISGLPLILDETKRVKDPGLVAKIMYEVANGQGRGRGNVRSTAYLRTWRTVLLSTGEAPAVSFTQDGGTRARCLEFRGAPFGDTSPETATLVNQLNTAIKGNYGHAGVMFVQWLIRHENEWPRIEEEYRAVVQYYCRQAPTGADPAVVSRLAQYAAALHQAAVYAHVALDLPWDLENPLDALWADLVGEASDAAGEVRALKDVMSWAYAHSQSFWGRHVKSVDRNGGELTPRMPPGGWSGRWDEGENWQFVGFYPTVLQTVLVGLGYTPEAILGGWRERGWLLVDGDRSRYTTRQRIGDERAHVVAIRHKAVQEVEGT</sequence>
<dbReference type="InParanoid" id="Q01TT1"/>
<dbReference type="InterPro" id="IPR009270">
    <property type="entry name" value="DUF927"/>
</dbReference>
<dbReference type="KEGG" id="sus:Acid_5998"/>
<dbReference type="eggNOG" id="COG5519">
    <property type="taxonomic scope" value="Bacteria"/>
</dbReference>
<protein>
    <recommendedName>
        <fullName evidence="1">DUF927 domain-containing protein</fullName>
    </recommendedName>
</protein>
<dbReference type="STRING" id="234267.Acid_5998"/>
<proteinExistence type="predicted"/>
<feature type="domain" description="DUF927" evidence="1">
    <location>
        <begin position="172"/>
        <end position="459"/>
    </location>
</feature>
<organism evidence="2">
    <name type="scientific">Solibacter usitatus (strain Ellin6076)</name>
    <dbReference type="NCBI Taxonomy" id="234267"/>
    <lineage>
        <taxon>Bacteria</taxon>
        <taxon>Pseudomonadati</taxon>
        <taxon>Acidobacteriota</taxon>
        <taxon>Terriglobia</taxon>
        <taxon>Bryobacterales</taxon>
        <taxon>Solibacteraceae</taxon>
        <taxon>Candidatus Solibacter</taxon>
    </lineage>
</organism>
<dbReference type="Pfam" id="PF06048">
    <property type="entry name" value="DUF927"/>
    <property type="match status" value="1"/>
</dbReference>
<gene>
    <name evidence="2" type="ordered locus">Acid_5998</name>
</gene>
<name>Q01TT1_SOLUE</name>
<dbReference type="HOGENOM" id="CLU_390690_0_0_0"/>
<accession>Q01TT1</accession>
<reference evidence="2" key="1">
    <citation type="submission" date="2006-10" db="EMBL/GenBank/DDBJ databases">
        <title>Complete sequence of Solibacter usitatus Ellin6076.</title>
        <authorList>
            <consortium name="US DOE Joint Genome Institute"/>
            <person name="Copeland A."/>
            <person name="Lucas S."/>
            <person name="Lapidus A."/>
            <person name="Barry K."/>
            <person name="Detter J.C."/>
            <person name="Glavina del Rio T."/>
            <person name="Hammon N."/>
            <person name="Israni S."/>
            <person name="Dalin E."/>
            <person name="Tice H."/>
            <person name="Pitluck S."/>
            <person name="Thompson L.S."/>
            <person name="Brettin T."/>
            <person name="Bruce D."/>
            <person name="Han C."/>
            <person name="Tapia R."/>
            <person name="Gilna P."/>
            <person name="Schmutz J."/>
            <person name="Larimer F."/>
            <person name="Land M."/>
            <person name="Hauser L."/>
            <person name="Kyrpides N."/>
            <person name="Mikhailova N."/>
            <person name="Janssen P.H."/>
            <person name="Kuske C.R."/>
            <person name="Richardson P."/>
        </authorList>
    </citation>
    <scope>NUCLEOTIDE SEQUENCE</scope>
    <source>
        <strain evidence="2">Ellin6076</strain>
    </source>
</reference>
<dbReference type="EMBL" id="CP000473">
    <property type="protein sequence ID" value="ABJ86939.1"/>
    <property type="molecule type" value="Genomic_DNA"/>
</dbReference>